<keyword evidence="3" id="KW-0378">Hydrolase</keyword>
<dbReference type="EMBL" id="BSDD01000004">
    <property type="protein sequence ID" value="GLH70549.1"/>
    <property type="molecule type" value="Genomic_DNA"/>
</dbReference>
<dbReference type="Gene3D" id="2.40.10.120">
    <property type="match status" value="1"/>
</dbReference>
<dbReference type="GO" id="GO:0006508">
    <property type="term" value="P:proteolysis"/>
    <property type="evidence" value="ECO:0007669"/>
    <property type="project" value="UniProtKB-KW"/>
</dbReference>
<feature type="chain" id="PRO_5046809304" evidence="2">
    <location>
        <begin position="22"/>
        <end position="677"/>
    </location>
</feature>
<accession>A0ABQ5Q7R1</accession>
<dbReference type="InterPro" id="IPR009003">
    <property type="entry name" value="Peptidase_S1_PA"/>
</dbReference>
<comment type="caution">
    <text evidence="3">The sequence shown here is derived from an EMBL/GenBank/DDBJ whole genome shotgun (WGS) entry which is preliminary data.</text>
</comment>
<feature type="signal peptide" evidence="2">
    <location>
        <begin position="1"/>
        <end position="21"/>
    </location>
</feature>
<dbReference type="PANTHER" id="PTHR43019">
    <property type="entry name" value="SERINE ENDOPROTEASE DEGS"/>
    <property type="match status" value="1"/>
</dbReference>
<dbReference type="PRINTS" id="PR00834">
    <property type="entry name" value="PROTEASES2C"/>
</dbReference>
<proteinExistence type="predicted"/>
<dbReference type="GO" id="GO:0008233">
    <property type="term" value="F:peptidase activity"/>
    <property type="evidence" value="ECO:0007669"/>
    <property type="project" value="UniProtKB-KW"/>
</dbReference>
<dbReference type="Pfam" id="PF13365">
    <property type="entry name" value="Trypsin_2"/>
    <property type="match status" value="1"/>
</dbReference>
<evidence type="ECO:0000313" key="3">
    <source>
        <dbReference type="EMBL" id="GLH70549.1"/>
    </source>
</evidence>
<dbReference type="InterPro" id="IPR001940">
    <property type="entry name" value="Peptidase_S1C"/>
</dbReference>
<evidence type="ECO:0000256" key="1">
    <source>
        <dbReference type="SAM" id="MobiDB-lite"/>
    </source>
</evidence>
<feature type="region of interest" description="Disordered" evidence="1">
    <location>
        <begin position="657"/>
        <end position="677"/>
    </location>
</feature>
<reference evidence="3 4" key="1">
    <citation type="journal article" date="2023" name="Antonie Van Leeuwenhoek">
        <title>Mesoterricola silvestris gen. nov., sp. nov., Mesoterricola sediminis sp. nov., Geothrix oryzae sp. nov., Geothrix edaphica sp. nov., Geothrix rubra sp. nov., and Geothrix limicola sp. nov., six novel members of Acidobacteriota isolated from soils.</title>
        <authorList>
            <person name="Itoh H."/>
            <person name="Sugisawa Y."/>
            <person name="Mise K."/>
            <person name="Xu Z."/>
            <person name="Kuniyasu M."/>
            <person name="Ushijima N."/>
            <person name="Kawano K."/>
            <person name="Kobayashi E."/>
            <person name="Shiratori Y."/>
            <person name="Masuda Y."/>
            <person name="Senoo K."/>
        </authorList>
    </citation>
    <scope>NUCLEOTIDE SEQUENCE [LARGE SCALE GENOMIC DNA]</scope>
    <source>
        <strain evidence="3 4">Red803</strain>
    </source>
</reference>
<sequence length="677" mass="75659">MRPLRALLTLVLLLLPTLLPAQEGTLPPAVKRTVAAACFEVVVKRPDETQDPLTYEKELPWDLVPFNLRNDKYFSIGTAFAISDRELVTANHVFAPLFTSMGFQACYIRDAQQHVYQVDQILGLDEQRDVVRFTVKDRTFDQWLPLKDSVQTNDTVFTVGNAYGEGVVVRPGEIIGTIPEPLNGSWNLLKTSANVNPGNSGGPLVDPTGRVVGVVLSKKDNICYSLPTAELQRMKARTAVFYNKMTFSFSLVPERTRALECAFELPLPQSFTEIRTHYGEKFSAFYTQSMDSLFQSLGSEGFPDGASSEGAIHDIPSSAQPQVIFQNDTTKNWAYSGLDYKTAELGKNGRLHYANANGVYFFRLQRPDDVPLKALAEDPKLAMDLLLKGAAVQRKVGGQDIRITSFGKPTLTKPHTDRFGRPWQESLWFTPYDDGIVLSYATLIPSGLVMVVKFIESGQLTAWSYDLPRVLDYTYIPYFAKLSQWEDYLPLKERLPETLRGVKLEFKEGRSLKVDALWAHLALDPQSAQLTPGAYFGLYMGFSHKGKDIVWDLRRVEFDDEEDDNYFVVLKHTHPAPTLPDSDQKGWKEVARQRHPYTGSAFEEEGSTRIATLLPGFLAQGTPALDQEALFTLYLVRVGKVPEGDMQKRLEHLMATLGPSGPAPATGPSLHRPAGPR</sequence>
<evidence type="ECO:0000313" key="4">
    <source>
        <dbReference type="Proteomes" id="UP001165089"/>
    </source>
</evidence>
<feature type="compositionally biased region" description="Low complexity" evidence="1">
    <location>
        <begin position="657"/>
        <end position="670"/>
    </location>
</feature>
<keyword evidence="3" id="KW-0645">Protease</keyword>
<protein>
    <submittedName>
        <fullName evidence="3">Serine protease</fullName>
    </submittedName>
</protein>
<gene>
    <name evidence="3" type="ORF">GETHPA_20820</name>
</gene>
<keyword evidence="2" id="KW-0732">Signal</keyword>
<dbReference type="RefSeq" id="WP_285725875.1">
    <property type="nucleotide sequence ID" value="NZ_BSDD01000004.1"/>
</dbReference>
<organism evidence="3 4">
    <name type="scientific">Geothrix rubra</name>
    <dbReference type="NCBI Taxonomy" id="2927977"/>
    <lineage>
        <taxon>Bacteria</taxon>
        <taxon>Pseudomonadati</taxon>
        <taxon>Acidobacteriota</taxon>
        <taxon>Holophagae</taxon>
        <taxon>Holophagales</taxon>
        <taxon>Holophagaceae</taxon>
        <taxon>Geothrix</taxon>
    </lineage>
</organism>
<evidence type="ECO:0000256" key="2">
    <source>
        <dbReference type="SAM" id="SignalP"/>
    </source>
</evidence>
<dbReference type="SUPFAM" id="SSF50494">
    <property type="entry name" value="Trypsin-like serine proteases"/>
    <property type="match status" value="1"/>
</dbReference>
<keyword evidence="4" id="KW-1185">Reference proteome</keyword>
<dbReference type="Proteomes" id="UP001165089">
    <property type="component" value="Unassembled WGS sequence"/>
</dbReference>
<name>A0ABQ5Q7R1_9BACT</name>
<dbReference type="PANTHER" id="PTHR43019:SF23">
    <property type="entry name" value="PROTEASE DO-LIKE 5, CHLOROPLASTIC"/>
    <property type="match status" value="1"/>
</dbReference>